<comment type="caution">
    <text evidence="2">The sequence shown here is derived from an EMBL/GenBank/DDBJ whole genome shotgun (WGS) entry which is preliminary data.</text>
</comment>
<dbReference type="EMBL" id="JABFAD010000005">
    <property type="protein sequence ID" value="MBA0798369.1"/>
    <property type="molecule type" value="Genomic_DNA"/>
</dbReference>
<reference evidence="2 3" key="1">
    <citation type="journal article" date="2019" name="Genome Biol. Evol.">
        <title>Insights into the evolution of the New World diploid cottons (Gossypium, subgenus Houzingenia) based on genome sequencing.</title>
        <authorList>
            <person name="Grover C.E."/>
            <person name="Arick M.A. 2nd"/>
            <person name="Thrash A."/>
            <person name="Conover J.L."/>
            <person name="Sanders W.S."/>
            <person name="Peterson D.G."/>
            <person name="Frelichowski J.E."/>
            <person name="Scheffler J.A."/>
            <person name="Scheffler B.E."/>
            <person name="Wendel J.F."/>
        </authorList>
    </citation>
    <scope>NUCLEOTIDE SEQUENCE [LARGE SCALE GENOMIC DNA]</scope>
    <source>
        <strain evidence="2">0</strain>
        <tissue evidence="2">Leaf</tissue>
    </source>
</reference>
<feature type="domain" description="Reverse transcriptase zinc-binding" evidence="1">
    <location>
        <begin position="11"/>
        <end position="70"/>
    </location>
</feature>
<protein>
    <recommendedName>
        <fullName evidence="1">Reverse transcriptase zinc-binding domain-containing protein</fullName>
    </recommendedName>
</protein>
<accession>A0A7J9GLC0</accession>
<dbReference type="Pfam" id="PF13966">
    <property type="entry name" value="zf-RVT"/>
    <property type="match status" value="1"/>
</dbReference>
<evidence type="ECO:0000313" key="2">
    <source>
        <dbReference type="EMBL" id="MBA0798369.1"/>
    </source>
</evidence>
<gene>
    <name evidence="2" type="ORF">Gohar_008962</name>
</gene>
<keyword evidence="3" id="KW-1185">Reference proteome</keyword>
<proteinExistence type="predicted"/>
<dbReference type="InterPro" id="IPR026960">
    <property type="entry name" value="RVT-Znf"/>
</dbReference>
<evidence type="ECO:0000259" key="1">
    <source>
        <dbReference type="Pfam" id="PF13966"/>
    </source>
</evidence>
<dbReference type="OrthoDB" id="988822at2759"/>
<dbReference type="AlphaFoldDB" id="A0A7J9GLC0"/>
<sequence>MLKQMGLSPYRFFWKAIWKLDTLHKIWVFTWQMGHEILPTNVKIAFIRQGFRQECPRCDFEKETLIHALEDYPTVRAILSIGGLDNSLITEDYHCYID</sequence>
<name>A0A7J9GLC0_9ROSI</name>
<dbReference type="Proteomes" id="UP000593560">
    <property type="component" value="Unassembled WGS sequence"/>
</dbReference>
<evidence type="ECO:0000313" key="3">
    <source>
        <dbReference type="Proteomes" id="UP000593560"/>
    </source>
</evidence>
<organism evidence="2 3">
    <name type="scientific">Gossypium harknessii</name>
    <dbReference type="NCBI Taxonomy" id="34285"/>
    <lineage>
        <taxon>Eukaryota</taxon>
        <taxon>Viridiplantae</taxon>
        <taxon>Streptophyta</taxon>
        <taxon>Embryophyta</taxon>
        <taxon>Tracheophyta</taxon>
        <taxon>Spermatophyta</taxon>
        <taxon>Magnoliopsida</taxon>
        <taxon>eudicotyledons</taxon>
        <taxon>Gunneridae</taxon>
        <taxon>Pentapetalae</taxon>
        <taxon>rosids</taxon>
        <taxon>malvids</taxon>
        <taxon>Malvales</taxon>
        <taxon>Malvaceae</taxon>
        <taxon>Malvoideae</taxon>
        <taxon>Gossypium</taxon>
    </lineage>
</organism>